<dbReference type="EMBL" id="MU155366">
    <property type="protein sequence ID" value="KAF9474703.1"/>
    <property type="molecule type" value="Genomic_DNA"/>
</dbReference>
<dbReference type="InterPro" id="IPR032675">
    <property type="entry name" value="LRR_dom_sf"/>
</dbReference>
<evidence type="ECO:0000313" key="2">
    <source>
        <dbReference type="Proteomes" id="UP000807469"/>
    </source>
</evidence>
<name>A0A9P5YT96_9AGAR</name>
<gene>
    <name evidence="1" type="ORF">BDN70DRAFT_884539</name>
</gene>
<dbReference type="OrthoDB" id="2910278at2759"/>
<reference evidence="1" key="1">
    <citation type="submission" date="2020-11" db="EMBL/GenBank/DDBJ databases">
        <authorList>
            <consortium name="DOE Joint Genome Institute"/>
            <person name="Ahrendt S."/>
            <person name="Riley R."/>
            <person name="Andreopoulos W."/>
            <person name="Labutti K."/>
            <person name="Pangilinan J."/>
            <person name="Ruiz-Duenas F.J."/>
            <person name="Barrasa J.M."/>
            <person name="Sanchez-Garcia M."/>
            <person name="Camarero S."/>
            <person name="Miyauchi S."/>
            <person name="Serrano A."/>
            <person name="Linde D."/>
            <person name="Babiker R."/>
            <person name="Drula E."/>
            <person name="Ayuso-Fernandez I."/>
            <person name="Pacheco R."/>
            <person name="Padilla G."/>
            <person name="Ferreira P."/>
            <person name="Barriuso J."/>
            <person name="Kellner H."/>
            <person name="Castanera R."/>
            <person name="Alfaro M."/>
            <person name="Ramirez L."/>
            <person name="Pisabarro A.G."/>
            <person name="Kuo A."/>
            <person name="Tritt A."/>
            <person name="Lipzen A."/>
            <person name="He G."/>
            <person name="Yan M."/>
            <person name="Ng V."/>
            <person name="Cullen D."/>
            <person name="Martin F."/>
            <person name="Rosso M.-N."/>
            <person name="Henrissat B."/>
            <person name="Hibbett D."/>
            <person name="Martinez A.T."/>
            <person name="Grigoriev I.V."/>
        </authorList>
    </citation>
    <scope>NUCLEOTIDE SEQUENCE</scope>
    <source>
        <strain evidence="1">CIRM-BRFM 674</strain>
    </source>
</reference>
<comment type="caution">
    <text evidence="1">The sequence shown here is derived from an EMBL/GenBank/DDBJ whole genome shotgun (WGS) entry which is preliminary data.</text>
</comment>
<keyword evidence="2" id="KW-1185">Reference proteome</keyword>
<dbReference type="AlphaFoldDB" id="A0A9P5YT96"/>
<sequence>MTTLVDLSPELILEIASYIVIPWHDLRSARRDPGVIDNLIEDDDNDAFAAAQADLANLRLVCRHLDAILQSESLKSITFNFHVTRWTSEADVEARLALLAQGDSPISAHAKFLFIRCLSPVQVGYFPARNYFSPEGTEYRRGGDQWPKIEFLSRAMNNYLEMAISSFQNLQCVAWKVYHVDDLNVRVMGALSSLPSLEDLTLHITADCRELSRLRINRFHDLRSLVVAFYNAIHPSVLPGPKSLDPIIDHISEIINQSPLLRNLSILQPRYYSEYDVSFRNLVKSSSLDQPLPHLESLCITFRDLILDDATLVAKLPKTLRSLHIADYARLCPPFQSRTDLVAMKAFITAHIRLQEITIADPSEPLLKYLATYSGLKKLRLLLYPFSRVEVKDMIANVQTFFQHILPLHSLSLVVHSSEPHEDGLIFEAGNPNQQSSNTWNVRLCIDAMSGYSFTFLMQCATNLLECRNKNIVLSFSPTRSSSTKAIIYKRRLQRLSTLCISLRNIRVAEEDAKQYPNAISFDGTEYVLYRRDNLPSYYSYRKIVPETNQN</sequence>
<accession>A0A9P5YT96</accession>
<protein>
    <submittedName>
        <fullName evidence="1">Uncharacterized protein</fullName>
    </submittedName>
</protein>
<dbReference type="Proteomes" id="UP000807469">
    <property type="component" value="Unassembled WGS sequence"/>
</dbReference>
<proteinExistence type="predicted"/>
<organism evidence="1 2">
    <name type="scientific">Pholiota conissans</name>
    <dbReference type="NCBI Taxonomy" id="109636"/>
    <lineage>
        <taxon>Eukaryota</taxon>
        <taxon>Fungi</taxon>
        <taxon>Dikarya</taxon>
        <taxon>Basidiomycota</taxon>
        <taxon>Agaricomycotina</taxon>
        <taxon>Agaricomycetes</taxon>
        <taxon>Agaricomycetidae</taxon>
        <taxon>Agaricales</taxon>
        <taxon>Agaricineae</taxon>
        <taxon>Strophariaceae</taxon>
        <taxon>Pholiota</taxon>
    </lineage>
</organism>
<dbReference type="Gene3D" id="3.80.10.10">
    <property type="entry name" value="Ribonuclease Inhibitor"/>
    <property type="match status" value="1"/>
</dbReference>
<evidence type="ECO:0000313" key="1">
    <source>
        <dbReference type="EMBL" id="KAF9474703.1"/>
    </source>
</evidence>